<dbReference type="EMBL" id="LR586016">
    <property type="protein sequence ID" value="VIP05746.1"/>
    <property type="molecule type" value="Genomic_DNA"/>
</dbReference>
<dbReference type="InterPro" id="IPR041916">
    <property type="entry name" value="Anti_sigma_zinc_sf"/>
</dbReference>
<organism evidence="3">
    <name type="scientific">Tuwongella immobilis</name>
    <dbReference type="NCBI Taxonomy" id="692036"/>
    <lineage>
        <taxon>Bacteria</taxon>
        <taxon>Pseudomonadati</taxon>
        <taxon>Planctomycetota</taxon>
        <taxon>Planctomycetia</taxon>
        <taxon>Gemmatales</taxon>
        <taxon>Gemmataceae</taxon>
        <taxon>Tuwongella</taxon>
    </lineage>
</organism>
<feature type="domain" description="Putative zinc-finger" evidence="2">
    <location>
        <begin position="5"/>
        <end position="39"/>
    </location>
</feature>
<dbReference type="KEGG" id="tim:GMBLW1_34470"/>
<proteinExistence type="predicted"/>
<reference evidence="3" key="1">
    <citation type="submission" date="2019-04" db="EMBL/GenBank/DDBJ databases">
        <authorList>
            <consortium name="Science for Life Laboratories"/>
        </authorList>
    </citation>
    <scope>NUCLEOTIDE SEQUENCE</scope>
    <source>
        <strain evidence="3">MBLW1</strain>
    </source>
</reference>
<sequence length="116" mass="13374">MNLTCRELCGLLMDFLDGTMAPELRTQFEQHLCACPPCRTYLDTYKQTIRMTRMLPREPLPTELVARLQVLLEKEMRCQKIPKPEDTKPSDEPPKLDPECRGNRQHPPHSGDSPPT</sequence>
<dbReference type="Gene3D" id="1.10.10.1320">
    <property type="entry name" value="Anti-sigma factor, zinc-finger domain"/>
    <property type="match status" value="1"/>
</dbReference>
<evidence type="ECO:0000313" key="4">
    <source>
        <dbReference type="Proteomes" id="UP000464378"/>
    </source>
</evidence>
<dbReference type="AlphaFoldDB" id="A0A6C2YW58"/>
<keyword evidence="4" id="KW-1185">Reference proteome</keyword>
<dbReference type="EMBL" id="LR593887">
    <property type="protein sequence ID" value="VTS08848.1"/>
    <property type="molecule type" value="Genomic_DNA"/>
</dbReference>
<feature type="compositionally biased region" description="Basic and acidic residues" evidence="1">
    <location>
        <begin position="76"/>
        <end position="102"/>
    </location>
</feature>
<gene>
    <name evidence="3" type="ORF">GMBLW1_34470</name>
</gene>
<feature type="region of interest" description="Disordered" evidence="1">
    <location>
        <begin position="76"/>
        <end position="116"/>
    </location>
</feature>
<accession>A0A6C2YW58</accession>
<dbReference type="InParanoid" id="A0A6C2YW58"/>
<evidence type="ECO:0000259" key="2">
    <source>
        <dbReference type="Pfam" id="PF13490"/>
    </source>
</evidence>
<dbReference type="InterPro" id="IPR027383">
    <property type="entry name" value="Znf_put"/>
</dbReference>
<dbReference type="Proteomes" id="UP000464378">
    <property type="component" value="Chromosome"/>
</dbReference>
<dbReference type="Pfam" id="PF13490">
    <property type="entry name" value="zf-HC2"/>
    <property type="match status" value="1"/>
</dbReference>
<protein>
    <recommendedName>
        <fullName evidence="2">Putative zinc-finger domain-containing protein</fullName>
    </recommendedName>
</protein>
<evidence type="ECO:0000256" key="1">
    <source>
        <dbReference type="SAM" id="MobiDB-lite"/>
    </source>
</evidence>
<evidence type="ECO:0000313" key="3">
    <source>
        <dbReference type="EMBL" id="VIP05746.1"/>
    </source>
</evidence>
<dbReference type="RefSeq" id="WP_162660945.1">
    <property type="nucleotide sequence ID" value="NZ_LR593887.1"/>
</dbReference>
<name>A0A6C2YW58_9BACT</name>